<dbReference type="EMBL" id="FWWZ01000001">
    <property type="protein sequence ID" value="SMC09138.1"/>
    <property type="molecule type" value="Genomic_DNA"/>
</dbReference>
<proteinExistence type="predicted"/>
<evidence type="ECO:0000313" key="7">
    <source>
        <dbReference type="EMBL" id="SMC09138.1"/>
    </source>
</evidence>
<feature type="coiled-coil region" evidence="5">
    <location>
        <begin position="84"/>
        <end position="150"/>
    </location>
</feature>
<dbReference type="OrthoDB" id="9811754at2"/>
<dbReference type="PANTHER" id="PTHR30386">
    <property type="entry name" value="MEMBRANE FUSION SUBUNIT OF EMRAB-TOLC MULTIDRUG EFFLUX PUMP"/>
    <property type="match status" value="1"/>
</dbReference>
<evidence type="ECO:0000256" key="5">
    <source>
        <dbReference type="SAM" id="Coils"/>
    </source>
</evidence>
<dbReference type="InterPro" id="IPR050739">
    <property type="entry name" value="MFP"/>
</dbReference>
<keyword evidence="3 6" id="KW-1133">Transmembrane helix</keyword>
<evidence type="ECO:0000256" key="2">
    <source>
        <dbReference type="ARBA" id="ARBA00022692"/>
    </source>
</evidence>
<reference evidence="8" key="1">
    <citation type="submission" date="2017-04" db="EMBL/GenBank/DDBJ databases">
        <authorList>
            <person name="Varghese N."/>
            <person name="Submissions S."/>
        </authorList>
    </citation>
    <scope>NUCLEOTIDE SEQUENCE [LARGE SCALE GENOMIC DNA]</scope>
    <source>
        <strain evidence="8">DSM 16512</strain>
    </source>
</reference>
<evidence type="ECO:0000313" key="8">
    <source>
        <dbReference type="Proteomes" id="UP000192602"/>
    </source>
</evidence>
<protein>
    <submittedName>
        <fullName evidence="7">Membrane fusion protein, multidrug efflux system</fullName>
    </submittedName>
</protein>
<name>A0A1W1WS33_9BACT</name>
<dbReference type="RefSeq" id="WP_084275383.1">
    <property type="nucleotide sequence ID" value="NZ_AP026671.1"/>
</dbReference>
<dbReference type="SUPFAM" id="SSF111369">
    <property type="entry name" value="HlyD-like secretion proteins"/>
    <property type="match status" value="1"/>
</dbReference>
<keyword evidence="5" id="KW-0175">Coiled coil</keyword>
<dbReference type="Proteomes" id="UP000192602">
    <property type="component" value="Unassembled WGS sequence"/>
</dbReference>
<keyword evidence="4 6" id="KW-0472">Membrane</keyword>
<dbReference type="GO" id="GO:0016020">
    <property type="term" value="C:membrane"/>
    <property type="evidence" value="ECO:0007669"/>
    <property type="project" value="UniProtKB-SubCell"/>
</dbReference>
<evidence type="ECO:0000256" key="1">
    <source>
        <dbReference type="ARBA" id="ARBA00004167"/>
    </source>
</evidence>
<evidence type="ECO:0000256" key="6">
    <source>
        <dbReference type="SAM" id="Phobius"/>
    </source>
</evidence>
<keyword evidence="8" id="KW-1185">Reference proteome</keyword>
<organism evidence="7 8">
    <name type="scientific">Nitratiruptor tergarcus DSM 16512</name>
    <dbReference type="NCBI Taxonomy" id="1069081"/>
    <lineage>
        <taxon>Bacteria</taxon>
        <taxon>Pseudomonadati</taxon>
        <taxon>Campylobacterota</taxon>
        <taxon>Epsilonproteobacteria</taxon>
        <taxon>Nautiliales</taxon>
        <taxon>Nitratiruptoraceae</taxon>
        <taxon>Nitratiruptor</taxon>
    </lineage>
</organism>
<dbReference type="PANTHER" id="PTHR30386:SF26">
    <property type="entry name" value="TRANSPORT PROTEIN COMB"/>
    <property type="match status" value="1"/>
</dbReference>
<dbReference type="Gene3D" id="2.40.50.100">
    <property type="match status" value="1"/>
</dbReference>
<dbReference type="Gene3D" id="1.10.287.470">
    <property type="entry name" value="Helix hairpin bin"/>
    <property type="match status" value="1"/>
</dbReference>
<dbReference type="AlphaFoldDB" id="A0A1W1WS33"/>
<feature type="coiled-coil region" evidence="5">
    <location>
        <begin position="175"/>
        <end position="240"/>
    </location>
</feature>
<dbReference type="GO" id="GO:0055085">
    <property type="term" value="P:transmembrane transport"/>
    <property type="evidence" value="ECO:0007669"/>
    <property type="project" value="InterPro"/>
</dbReference>
<evidence type="ECO:0000256" key="3">
    <source>
        <dbReference type="ARBA" id="ARBA00022989"/>
    </source>
</evidence>
<keyword evidence="2 6" id="KW-0812">Transmembrane</keyword>
<sequence>MSKKIGSVVIILLIILFGYLGFDYLHYRKVNAVSDAAFIKSDELAMLSFKVGGKVTKMTKTEHQPIKKGELLAIIDDTDFRKAKEKLEHKKEALIKKIEALQLKRERLKKNLTLQSKIASQEIEALQKEIEANKSRVKAFQVKLQKLQKDEKRFKSLLQKRLIAKEQYENIHTQKIALQKELQAMQKGIEALRIKQQELQNRAKIAKNQEKSILELSKEIESLEKESAALKSTIDELNLKLSYTKLYAPFDGIIAKKFFDTPKIVKKGSPVYAITDPKKLYCEVLLSEKKMHGVKPGNRVTINVDAVPDKIYHGIVESIAPTSASTFSLVPRDIASGEFTKLDQRFKVRIKLNNIEGLRAGMGATVAIERK</sequence>
<evidence type="ECO:0000256" key="4">
    <source>
        <dbReference type="ARBA" id="ARBA00023136"/>
    </source>
</evidence>
<comment type="subcellular location">
    <subcellularLocation>
        <location evidence="1">Membrane</location>
        <topology evidence="1">Single-pass membrane protein</topology>
    </subcellularLocation>
</comment>
<accession>A0A1W1WS33</accession>
<gene>
    <name evidence="7" type="ORF">SAMN05660197_0940</name>
</gene>
<dbReference type="STRING" id="1069081.SAMN05660197_0940"/>
<dbReference type="Gene3D" id="2.40.30.170">
    <property type="match status" value="1"/>
</dbReference>
<feature type="transmembrane region" description="Helical" evidence="6">
    <location>
        <begin position="7"/>
        <end position="27"/>
    </location>
</feature>